<organism evidence="4 5">
    <name type="scientific">Gordonia bronchialis (strain ATCC 25592 / DSM 43247 / BCRC 13721 / JCM 3198 / KCTC 3076 / NBRC 16047 / NCTC 10667)</name>
    <name type="common">Rhodococcus bronchialis</name>
    <dbReference type="NCBI Taxonomy" id="526226"/>
    <lineage>
        <taxon>Bacteria</taxon>
        <taxon>Bacillati</taxon>
        <taxon>Actinomycetota</taxon>
        <taxon>Actinomycetes</taxon>
        <taxon>Mycobacteriales</taxon>
        <taxon>Gordoniaceae</taxon>
        <taxon>Gordonia</taxon>
    </lineage>
</organism>
<dbReference type="PANTHER" id="PTHR11019">
    <property type="entry name" value="HTH-TYPE TRANSCRIPTIONAL REGULATOR NIMR"/>
    <property type="match status" value="1"/>
</dbReference>
<dbReference type="HOGENOM" id="CLU_868264_0_0_11"/>
<reference evidence="4 5" key="2">
    <citation type="journal article" date="2010" name="Stand. Genomic Sci.">
        <title>Complete genome sequence of Gordonia bronchialis type strain (3410).</title>
        <authorList>
            <person name="Ivanova N."/>
            <person name="Sikorski J."/>
            <person name="Jando M."/>
            <person name="Lapidus A."/>
            <person name="Nolan M."/>
            <person name="Lucas S."/>
            <person name="Del Rio T.G."/>
            <person name="Tice H."/>
            <person name="Copeland A."/>
            <person name="Cheng J.F."/>
            <person name="Chen F."/>
            <person name="Bruce D."/>
            <person name="Goodwin L."/>
            <person name="Pitluck S."/>
            <person name="Mavromatis K."/>
            <person name="Ovchinnikova G."/>
            <person name="Pati A."/>
            <person name="Chen A."/>
            <person name="Palaniappan K."/>
            <person name="Land M."/>
            <person name="Hauser L."/>
            <person name="Chang Y.J."/>
            <person name="Jeffries C.D."/>
            <person name="Chain P."/>
            <person name="Saunders E."/>
            <person name="Han C."/>
            <person name="Detter J.C."/>
            <person name="Brettin T."/>
            <person name="Rohde M."/>
            <person name="Goker M."/>
            <person name="Bristow J."/>
            <person name="Eisen J.A."/>
            <person name="Markowitz V."/>
            <person name="Hugenholtz P."/>
            <person name="Klenk H.P."/>
            <person name="Kyrpides N.C."/>
        </authorList>
    </citation>
    <scope>NUCLEOTIDE SEQUENCE [LARGE SCALE GENOMIC DNA]</scope>
    <source>
        <strain evidence="5">ATCC 25592 / DSM 43247 / BCRC 13721 / JCM 3198 / KCTC 3076 / NBRC 16047 / NCTC 10667</strain>
    </source>
</reference>
<evidence type="ECO:0000256" key="1">
    <source>
        <dbReference type="ARBA" id="ARBA00023015"/>
    </source>
</evidence>
<dbReference type="KEGG" id="gbr:Gbro_2735"/>
<dbReference type="InterPro" id="IPR034660">
    <property type="entry name" value="DinB/YfiT-like"/>
</dbReference>
<evidence type="ECO:0000313" key="5">
    <source>
        <dbReference type="Proteomes" id="UP000001219"/>
    </source>
</evidence>
<dbReference type="AlphaFoldDB" id="D0L8W2"/>
<evidence type="ECO:0000256" key="2">
    <source>
        <dbReference type="ARBA" id="ARBA00023163"/>
    </source>
</evidence>
<protein>
    <submittedName>
        <fullName evidence="4">Helix-turn-helix, AraC domain protein</fullName>
    </submittedName>
</protein>
<dbReference type="Proteomes" id="UP000001219">
    <property type="component" value="Chromosome"/>
</dbReference>
<dbReference type="EMBL" id="CP001802">
    <property type="protein sequence ID" value="ACY21953.1"/>
    <property type="molecule type" value="Genomic_DNA"/>
</dbReference>
<dbReference type="GO" id="GO:0003700">
    <property type="term" value="F:DNA-binding transcription factor activity"/>
    <property type="evidence" value="ECO:0007669"/>
    <property type="project" value="InterPro"/>
</dbReference>
<keyword evidence="1" id="KW-0805">Transcription regulation</keyword>
<dbReference type="SUPFAM" id="SSF46689">
    <property type="entry name" value="Homeodomain-like"/>
    <property type="match status" value="1"/>
</dbReference>
<dbReference type="STRING" id="526226.Gbro_2735"/>
<dbReference type="OrthoDB" id="161473at2"/>
<proteinExistence type="predicted"/>
<sequence>MTSDSRDRLRELLDAVLADSHDNLEDMARGAYASTFHFSRQVTRGAGESPVALRRRVLLERAAWGLQRGRSVTETAFEAGYDSVDGFARAFTRAFGHSPSRLPRLGERGHWLDAPNGIHFHSPTVLYVDNGAPVTEGAGNVVMMMIRHDLDDTAALLDAAKALDDEEYRRPRLAGHQLLDWSGTEESLAQCLSHLVADKLPWLATIEGADTPADGPDDVASLVELHERLAPRWLAGIRDIDRRGAWQDRIVDALCEPPESFLLSQIVAHVLTFSAHRRQIVRWMLRDAGIDVGDLDPDPIMWHRRQSGGF</sequence>
<dbReference type="SUPFAM" id="SSF109854">
    <property type="entry name" value="DinB/YfiT-like putative metalloenzymes"/>
    <property type="match status" value="1"/>
</dbReference>
<evidence type="ECO:0000313" key="4">
    <source>
        <dbReference type="EMBL" id="ACY21953.1"/>
    </source>
</evidence>
<dbReference type="PROSITE" id="PS01124">
    <property type="entry name" value="HTH_ARAC_FAMILY_2"/>
    <property type="match status" value="1"/>
</dbReference>
<dbReference type="Gene3D" id="1.10.10.60">
    <property type="entry name" value="Homeodomain-like"/>
    <property type="match status" value="1"/>
</dbReference>
<dbReference type="Pfam" id="PF12833">
    <property type="entry name" value="HTH_18"/>
    <property type="match status" value="1"/>
</dbReference>
<dbReference type="GO" id="GO:0043565">
    <property type="term" value="F:sequence-specific DNA binding"/>
    <property type="evidence" value="ECO:0007669"/>
    <property type="project" value="InterPro"/>
</dbReference>
<dbReference type="Pfam" id="PF12867">
    <property type="entry name" value="DinB_2"/>
    <property type="match status" value="1"/>
</dbReference>
<dbReference type="InterPro" id="IPR024775">
    <property type="entry name" value="DinB-like"/>
</dbReference>
<reference evidence="5" key="1">
    <citation type="submission" date="2009-10" db="EMBL/GenBank/DDBJ databases">
        <title>The complete chromosome of Gordonia bronchialis DSM 43247.</title>
        <authorList>
            <consortium name="US DOE Joint Genome Institute (JGI-PGF)"/>
            <person name="Lucas S."/>
            <person name="Copeland A."/>
            <person name="Lapidus A."/>
            <person name="Glavina del Rio T."/>
            <person name="Dalin E."/>
            <person name="Tice H."/>
            <person name="Bruce D."/>
            <person name="Goodwin L."/>
            <person name="Pitluck S."/>
            <person name="Kyrpides N."/>
            <person name="Mavromatis K."/>
            <person name="Ivanova N."/>
            <person name="Ovchinnikova G."/>
            <person name="Saunders E."/>
            <person name="Brettin T."/>
            <person name="Detter J.C."/>
            <person name="Han C."/>
            <person name="Larimer F."/>
            <person name="Land M."/>
            <person name="Hauser L."/>
            <person name="Markowitz V."/>
            <person name="Cheng J.-F."/>
            <person name="Hugenholtz P."/>
            <person name="Woyke T."/>
            <person name="Wu D."/>
            <person name="Jando M."/>
            <person name="Schneider S."/>
            <person name="Goeker M."/>
            <person name="Klenk H.-P."/>
            <person name="Eisen J.A."/>
        </authorList>
    </citation>
    <scope>NUCLEOTIDE SEQUENCE [LARGE SCALE GENOMIC DNA]</scope>
    <source>
        <strain evidence="5">ATCC 25592 / DSM 43247 / BCRC 13721 / JCM 3198 / KCTC 3076 / NBRC 16047 / NCTC 10667</strain>
    </source>
</reference>
<dbReference type="PANTHER" id="PTHR11019:SF159">
    <property type="entry name" value="TRANSCRIPTIONAL REGULATOR-RELATED"/>
    <property type="match status" value="1"/>
</dbReference>
<dbReference type="RefSeq" id="WP_012834475.1">
    <property type="nucleotide sequence ID" value="NC_013441.1"/>
</dbReference>
<accession>D0L8W2</accession>
<keyword evidence="5" id="KW-1185">Reference proteome</keyword>
<feature type="domain" description="HTH araC/xylS-type" evidence="3">
    <location>
        <begin position="7"/>
        <end position="105"/>
    </location>
</feature>
<dbReference type="Gene3D" id="1.20.120.450">
    <property type="entry name" value="dinb family like domain"/>
    <property type="match status" value="1"/>
</dbReference>
<dbReference type="InterPro" id="IPR009057">
    <property type="entry name" value="Homeodomain-like_sf"/>
</dbReference>
<evidence type="ECO:0000259" key="3">
    <source>
        <dbReference type="PROSITE" id="PS01124"/>
    </source>
</evidence>
<dbReference type="SMART" id="SM00342">
    <property type="entry name" value="HTH_ARAC"/>
    <property type="match status" value="1"/>
</dbReference>
<dbReference type="eggNOG" id="COG2207">
    <property type="taxonomic scope" value="Bacteria"/>
</dbReference>
<keyword evidence="2" id="KW-0804">Transcription</keyword>
<gene>
    <name evidence="4" type="ordered locus">Gbro_2735</name>
</gene>
<dbReference type="InterPro" id="IPR018060">
    <property type="entry name" value="HTH_AraC"/>
</dbReference>
<name>D0L8W2_GORB4</name>